<evidence type="ECO:0000313" key="2">
    <source>
        <dbReference type="EMBL" id="MBB6466833.1"/>
    </source>
</evidence>
<keyword evidence="1" id="KW-0732">Signal</keyword>
<sequence length="72" mass="6942">MKTILIATAVSLMLAPAAFAALPVAANAASKAVATSQATKDGAVLLAAGPNRTGTISVPRGKGFMAGKGFAG</sequence>
<evidence type="ECO:0000313" key="3">
    <source>
        <dbReference type="Proteomes" id="UP000532373"/>
    </source>
</evidence>
<accession>A0A8E1WEJ2</accession>
<comment type="caution">
    <text evidence="2">The sequence shown here is derived from an EMBL/GenBank/DDBJ whole genome shotgun (WGS) entry which is preliminary data.</text>
</comment>
<dbReference type="Proteomes" id="UP000532373">
    <property type="component" value="Unassembled WGS sequence"/>
</dbReference>
<dbReference type="EMBL" id="JACHGI010000004">
    <property type="protein sequence ID" value="MBB6466833.1"/>
    <property type="molecule type" value="Genomic_DNA"/>
</dbReference>
<protein>
    <submittedName>
        <fullName evidence="2">Uncharacterized protein</fullName>
    </submittedName>
</protein>
<feature type="signal peptide" evidence="1">
    <location>
        <begin position="1"/>
        <end position="20"/>
    </location>
</feature>
<evidence type="ECO:0000256" key="1">
    <source>
        <dbReference type="SAM" id="SignalP"/>
    </source>
</evidence>
<dbReference type="AlphaFoldDB" id="A0A8E1WEJ2"/>
<dbReference type="RefSeq" id="WP_184769259.1">
    <property type="nucleotide sequence ID" value="NZ_JACHGI010000004.1"/>
</dbReference>
<gene>
    <name evidence="2" type="ORF">HNQ96_002709</name>
</gene>
<reference evidence="2 3" key="1">
    <citation type="submission" date="2020-08" db="EMBL/GenBank/DDBJ databases">
        <title>Genomic Encyclopedia of Type Strains, Phase IV (KMG-IV): sequencing the most valuable type-strain genomes for metagenomic binning, comparative biology and taxonomic classification.</title>
        <authorList>
            <person name="Goeker M."/>
        </authorList>
    </citation>
    <scope>NUCLEOTIDE SEQUENCE [LARGE SCALE GENOMIC DNA]</scope>
    <source>
        <strain evidence="2 3">DSM 17454</strain>
    </source>
</reference>
<name>A0A8E1WEJ2_9HYPH</name>
<feature type="chain" id="PRO_5034677483" evidence="1">
    <location>
        <begin position="21"/>
        <end position="72"/>
    </location>
</feature>
<organism evidence="2 3">
    <name type="scientific">Aminobacter carboxidus</name>
    <dbReference type="NCBI Taxonomy" id="376165"/>
    <lineage>
        <taxon>Bacteria</taxon>
        <taxon>Pseudomonadati</taxon>
        <taxon>Pseudomonadota</taxon>
        <taxon>Alphaproteobacteria</taxon>
        <taxon>Hyphomicrobiales</taxon>
        <taxon>Phyllobacteriaceae</taxon>
        <taxon>Aminobacter</taxon>
    </lineage>
</organism>
<proteinExistence type="predicted"/>